<dbReference type="PANTHER" id="PTHR32315">
    <property type="entry name" value="ADENINE PHOSPHORIBOSYLTRANSFERASE"/>
    <property type="match status" value="1"/>
</dbReference>
<feature type="domain" description="Phosphoribosyltransferase" evidence="13">
    <location>
        <begin position="50"/>
        <end position="156"/>
    </location>
</feature>
<sequence length="174" mass="19281">MVFEKKKVIDLIDTYKDFPKKGIDFKDILGIIQEPKIFKELIVMMSSSEIIKNADAIISIDARGFIFGSAISLESSKPMILARKPGKLPGELSEEKYSLEYGENSLSVQKKALQKYNSYAIVDDLLATGGTVNCVSKLIKSNNKKVTGLLVVVELKDLKGRFKLDFPVDASVCI</sequence>
<evidence type="ECO:0000313" key="14">
    <source>
        <dbReference type="EMBL" id="MBO6972146.1"/>
    </source>
</evidence>
<dbReference type="InterPro" id="IPR005764">
    <property type="entry name" value="Ade_phspho_trans"/>
</dbReference>
<dbReference type="PANTHER" id="PTHR32315:SF3">
    <property type="entry name" value="ADENINE PHOSPHORIBOSYLTRANSFERASE"/>
    <property type="match status" value="1"/>
</dbReference>
<evidence type="ECO:0000256" key="12">
    <source>
        <dbReference type="HAMAP-Rule" id="MF_00004"/>
    </source>
</evidence>
<dbReference type="FunFam" id="3.40.50.2020:FF:000004">
    <property type="entry name" value="Adenine phosphoribosyltransferase"/>
    <property type="match status" value="1"/>
</dbReference>
<evidence type="ECO:0000256" key="10">
    <source>
        <dbReference type="ARBA" id="ARBA00022679"/>
    </source>
</evidence>
<evidence type="ECO:0000256" key="9">
    <source>
        <dbReference type="ARBA" id="ARBA00022676"/>
    </source>
</evidence>
<comment type="subunit">
    <text evidence="6 12">Homodimer.</text>
</comment>
<dbReference type="GO" id="GO:0044209">
    <property type="term" value="P:AMP salvage"/>
    <property type="evidence" value="ECO:0007669"/>
    <property type="project" value="UniProtKB-UniRule"/>
</dbReference>
<proteinExistence type="inferred from homology"/>
<dbReference type="GO" id="GO:0005737">
    <property type="term" value="C:cytoplasm"/>
    <property type="evidence" value="ECO:0007669"/>
    <property type="project" value="UniProtKB-SubCell"/>
</dbReference>
<evidence type="ECO:0000256" key="11">
    <source>
        <dbReference type="ARBA" id="ARBA00022726"/>
    </source>
</evidence>
<evidence type="ECO:0000256" key="7">
    <source>
        <dbReference type="ARBA" id="ARBA00011893"/>
    </source>
</evidence>
<dbReference type="HAMAP" id="MF_00004">
    <property type="entry name" value="Aden_phosphoribosyltr"/>
    <property type="match status" value="1"/>
</dbReference>
<evidence type="ECO:0000313" key="15">
    <source>
        <dbReference type="Proteomes" id="UP000668060"/>
    </source>
</evidence>
<dbReference type="CDD" id="cd06223">
    <property type="entry name" value="PRTases_typeI"/>
    <property type="match status" value="1"/>
</dbReference>
<evidence type="ECO:0000256" key="8">
    <source>
        <dbReference type="ARBA" id="ARBA00022490"/>
    </source>
</evidence>
<reference evidence="14" key="1">
    <citation type="journal article" date="2021" name="Front. Mar. Sci.">
        <title>Genomes of Diverse Isolates of Prochlorococcus High-Light-Adapted Clade II in the Western Pacific Ocean.</title>
        <authorList>
            <person name="Yan W."/>
            <person name="Feng X."/>
            <person name="Zhang W."/>
            <person name="Nawaz M.Z."/>
            <person name="Luo T."/>
            <person name="Zhang R."/>
            <person name="Jiao N."/>
        </authorList>
    </citation>
    <scope>NUCLEOTIDE SEQUENCE</scope>
    <source>
        <strain evidence="14">CUG1433</strain>
    </source>
</reference>
<accession>A0A9D9BWY3</accession>
<dbReference type="EMBL" id="JAEPLN010000003">
    <property type="protein sequence ID" value="MBO6972146.1"/>
    <property type="molecule type" value="Genomic_DNA"/>
</dbReference>
<keyword evidence="10 12" id="KW-0808">Transferase</keyword>
<comment type="caution">
    <text evidence="14">The sequence shown here is derived from an EMBL/GenBank/DDBJ whole genome shotgun (WGS) entry which is preliminary data.</text>
</comment>
<organism evidence="14 15">
    <name type="scientific">Prochlorococcus marinus CUG1433</name>
    <dbReference type="NCBI Taxonomy" id="2774506"/>
    <lineage>
        <taxon>Bacteria</taxon>
        <taxon>Bacillati</taxon>
        <taxon>Cyanobacteriota</taxon>
        <taxon>Cyanophyceae</taxon>
        <taxon>Synechococcales</taxon>
        <taxon>Prochlorococcaceae</taxon>
        <taxon>Prochlorococcus</taxon>
    </lineage>
</organism>
<dbReference type="SUPFAM" id="SSF53271">
    <property type="entry name" value="PRTase-like"/>
    <property type="match status" value="1"/>
</dbReference>
<evidence type="ECO:0000256" key="2">
    <source>
        <dbReference type="ARBA" id="ARBA00003968"/>
    </source>
</evidence>
<name>A0A9D9BWY3_PROMR</name>
<dbReference type="GO" id="GO:0003999">
    <property type="term" value="F:adenine phosphoribosyltransferase activity"/>
    <property type="evidence" value="ECO:0007669"/>
    <property type="project" value="UniProtKB-UniRule"/>
</dbReference>
<comment type="pathway">
    <text evidence="4 12">Purine metabolism; AMP biosynthesis via salvage pathway; AMP from adenine: step 1/1.</text>
</comment>
<dbReference type="Pfam" id="PF00156">
    <property type="entry name" value="Pribosyltran"/>
    <property type="match status" value="1"/>
</dbReference>
<dbReference type="Proteomes" id="UP000668060">
    <property type="component" value="Unassembled WGS sequence"/>
</dbReference>
<dbReference type="EC" id="2.4.2.7" evidence="7 12"/>
<comment type="subcellular location">
    <subcellularLocation>
        <location evidence="3 12">Cytoplasm</location>
    </subcellularLocation>
</comment>
<dbReference type="InterPro" id="IPR000836">
    <property type="entry name" value="PRTase_dom"/>
</dbReference>
<dbReference type="NCBIfam" id="NF002636">
    <property type="entry name" value="PRK02304.1-5"/>
    <property type="match status" value="1"/>
</dbReference>
<evidence type="ECO:0000256" key="3">
    <source>
        <dbReference type="ARBA" id="ARBA00004496"/>
    </source>
</evidence>
<evidence type="ECO:0000256" key="5">
    <source>
        <dbReference type="ARBA" id="ARBA00008391"/>
    </source>
</evidence>
<comment type="catalytic activity">
    <reaction evidence="1 12">
        <text>AMP + diphosphate = 5-phospho-alpha-D-ribose 1-diphosphate + adenine</text>
        <dbReference type="Rhea" id="RHEA:16609"/>
        <dbReference type="ChEBI" id="CHEBI:16708"/>
        <dbReference type="ChEBI" id="CHEBI:33019"/>
        <dbReference type="ChEBI" id="CHEBI:58017"/>
        <dbReference type="ChEBI" id="CHEBI:456215"/>
        <dbReference type="EC" id="2.4.2.7"/>
    </reaction>
</comment>
<keyword evidence="8 12" id="KW-0963">Cytoplasm</keyword>
<evidence type="ECO:0000256" key="1">
    <source>
        <dbReference type="ARBA" id="ARBA00000868"/>
    </source>
</evidence>
<dbReference type="GO" id="GO:0006168">
    <property type="term" value="P:adenine salvage"/>
    <property type="evidence" value="ECO:0007669"/>
    <property type="project" value="InterPro"/>
</dbReference>
<dbReference type="InterPro" id="IPR050054">
    <property type="entry name" value="UPRTase/APRTase"/>
</dbReference>
<evidence type="ECO:0000259" key="13">
    <source>
        <dbReference type="Pfam" id="PF00156"/>
    </source>
</evidence>
<dbReference type="GO" id="GO:0002055">
    <property type="term" value="F:adenine binding"/>
    <property type="evidence" value="ECO:0007669"/>
    <property type="project" value="TreeGrafter"/>
</dbReference>
<protein>
    <recommendedName>
        <fullName evidence="7 12">Adenine phosphoribosyltransferase</fullName>
        <shortName evidence="12">APRT</shortName>
        <ecNumber evidence="7 12">2.4.2.7</ecNumber>
    </recommendedName>
</protein>
<keyword evidence="11 12" id="KW-0660">Purine salvage</keyword>
<dbReference type="AlphaFoldDB" id="A0A9D9BWY3"/>
<keyword evidence="9 12" id="KW-0328">Glycosyltransferase</keyword>
<evidence type="ECO:0000256" key="6">
    <source>
        <dbReference type="ARBA" id="ARBA00011738"/>
    </source>
</evidence>
<evidence type="ECO:0000256" key="4">
    <source>
        <dbReference type="ARBA" id="ARBA00004659"/>
    </source>
</evidence>
<comment type="function">
    <text evidence="2 12">Catalyzes a salvage reaction resulting in the formation of AMP, that is energically less costly than de novo synthesis.</text>
</comment>
<dbReference type="Gene3D" id="3.40.50.2020">
    <property type="match status" value="1"/>
</dbReference>
<dbReference type="GO" id="GO:0006166">
    <property type="term" value="P:purine ribonucleoside salvage"/>
    <property type="evidence" value="ECO:0007669"/>
    <property type="project" value="UniProtKB-KW"/>
</dbReference>
<dbReference type="InterPro" id="IPR029057">
    <property type="entry name" value="PRTase-like"/>
</dbReference>
<dbReference type="GO" id="GO:0016208">
    <property type="term" value="F:AMP binding"/>
    <property type="evidence" value="ECO:0007669"/>
    <property type="project" value="TreeGrafter"/>
</dbReference>
<gene>
    <name evidence="12" type="primary">apt</name>
    <name evidence="14" type="ORF">JJ842_09495</name>
</gene>
<comment type="similarity">
    <text evidence="5 12">Belongs to the purine/pyrimidine phosphoribosyltransferase family.</text>
</comment>